<evidence type="ECO:0000256" key="1">
    <source>
        <dbReference type="SAM" id="SignalP"/>
    </source>
</evidence>
<organism evidence="2 3">
    <name type="scientific">Suillus fuscotomentosus</name>
    <dbReference type="NCBI Taxonomy" id="1912939"/>
    <lineage>
        <taxon>Eukaryota</taxon>
        <taxon>Fungi</taxon>
        <taxon>Dikarya</taxon>
        <taxon>Basidiomycota</taxon>
        <taxon>Agaricomycotina</taxon>
        <taxon>Agaricomycetes</taxon>
        <taxon>Agaricomycetidae</taxon>
        <taxon>Boletales</taxon>
        <taxon>Suillineae</taxon>
        <taxon>Suillaceae</taxon>
        <taxon>Suillus</taxon>
    </lineage>
</organism>
<dbReference type="EMBL" id="JABBWK010000078">
    <property type="protein sequence ID" value="KAG1894564.1"/>
    <property type="molecule type" value="Genomic_DNA"/>
</dbReference>
<accession>A0AAD4DV96</accession>
<dbReference type="Proteomes" id="UP001195769">
    <property type="component" value="Unassembled WGS sequence"/>
</dbReference>
<dbReference type="GeneID" id="64667226"/>
<proteinExistence type="predicted"/>
<keyword evidence="3" id="KW-1185">Reference proteome</keyword>
<feature type="chain" id="PRO_5041940996" description="Secreted protein" evidence="1">
    <location>
        <begin position="18"/>
        <end position="163"/>
    </location>
</feature>
<reference evidence="2" key="1">
    <citation type="journal article" date="2020" name="New Phytol.">
        <title>Comparative genomics reveals dynamic genome evolution in host specialist ectomycorrhizal fungi.</title>
        <authorList>
            <person name="Lofgren L.A."/>
            <person name="Nguyen N.H."/>
            <person name="Vilgalys R."/>
            <person name="Ruytinx J."/>
            <person name="Liao H.L."/>
            <person name="Branco S."/>
            <person name="Kuo A."/>
            <person name="LaButti K."/>
            <person name="Lipzen A."/>
            <person name="Andreopoulos W."/>
            <person name="Pangilinan J."/>
            <person name="Riley R."/>
            <person name="Hundley H."/>
            <person name="Na H."/>
            <person name="Barry K."/>
            <person name="Grigoriev I.V."/>
            <person name="Stajich J.E."/>
            <person name="Kennedy P.G."/>
        </authorList>
    </citation>
    <scope>NUCLEOTIDE SEQUENCE</scope>
    <source>
        <strain evidence="2">FC203</strain>
    </source>
</reference>
<comment type="caution">
    <text evidence="2">The sequence shown here is derived from an EMBL/GenBank/DDBJ whole genome shotgun (WGS) entry which is preliminary data.</text>
</comment>
<evidence type="ECO:0008006" key="4">
    <source>
        <dbReference type="Google" id="ProtNLM"/>
    </source>
</evidence>
<keyword evidence="1" id="KW-0732">Signal</keyword>
<dbReference type="AlphaFoldDB" id="A0AAD4DV96"/>
<dbReference type="RefSeq" id="XP_041220140.1">
    <property type="nucleotide sequence ID" value="XM_041372928.1"/>
</dbReference>
<protein>
    <recommendedName>
        <fullName evidence="4">Secreted protein</fullName>
    </recommendedName>
</protein>
<name>A0AAD4DV96_9AGAM</name>
<sequence length="163" mass="17803">MKLTSALVLSFIATAQAATNRGGAGAGIGCRSCCGLACVVLINEYIFGGDACTYSCGKITSRGKSRKIPRVHAGQLRTYIYLSNDIEIDFQRTRLVPPSGYFPGQLCKLVLLTLILCRKGRQFEHGKSVRLWPSFIPRPSACQQQLPSTSTKRSCHVAILCYL</sequence>
<evidence type="ECO:0000313" key="3">
    <source>
        <dbReference type="Proteomes" id="UP001195769"/>
    </source>
</evidence>
<evidence type="ECO:0000313" key="2">
    <source>
        <dbReference type="EMBL" id="KAG1894564.1"/>
    </source>
</evidence>
<feature type="signal peptide" evidence="1">
    <location>
        <begin position="1"/>
        <end position="17"/>
    </location>
</feature>
<gene>
    <name evidence="2" type="ORF">F5891DRAFT_715449</name>
</gene>